<gene>
    <name evidence="1" type="ORF">L1987_11308</name>
</gene>
<evidence type="ECO:0000313" key="1">
    <source>
        <dbReference type="EMBL" id="KAI3817516.1"/>
    </source>
</evidence>
<evidence type="ECO:0000313" key="2">
    <source>
        <dbReference type="Proteomes" id="UP001056120"/>
    </source>
</evidence>
<protein>
    <submittedName>
        <fullName evidence="1">Uncharacterized protein</fullName>
    </submittedName>
</protein>
<dbReference type="Proteomes" id="UP001056120">
    <property type="component" value="Linkage Group LG04"/>
</dbReference>
<keyword evidence="2" id="KW-1185">Reference proteome</keyword>
<comment type="caution">
    <text evidence="1">The sequence shown here is derived from an EMBL/GenBank/DDBJ whole genome shotgun (WGS) entry which is preliminary data.</text>
</comment>
<organism evidence="1 2">
    <name type="scientific">Smallanthus sonchifolius</name>
    <dbReference type="NCBI Taxonomy" id="185202"/>
    <lineage>
        <taxon>Eukaryota</taxon>
        <taxon>Viridiplantae</taxon>
        <taxon>Streptophyta</taxon>
        <taxon>Embryophyta</taxon>
        <taxon>Tracheophyta</taxon>
        <taxon>Spermatophyta</taxon>
        <taxon>Magnoliopsida</taxon>
        <taxon>eudicotyledons</taxon>
        <taxon>Gunneridae</taxon>
        <taxon>Pentapetalae</taxon>
        <taxon>asterids</taxon>
        <taxon>campanulids</taxon>
        <taxon>Asterales</taxon>
        <taxon>Asteraceae</taxon>
        <taxon>Asteroideae</taxon>
        <taxon>Heliantheae alliance</taxon>
        <taxon>Millerieae</taxon>
        <taxon>Smallanthus</taxon>
    </lineage>
</organism>
<sequence length="75" mass="8817">MDTMISNSIHALLYTVQYEFPLNEKIENINDQYWTLRSEEVSEEENDAGPQDRLIHNFEEPFSQGETLAEVKVRI</sequence>
<name>A0ACB9JD00_9ASTR</name>
<reference evidence="1 2" key="2">
    <citation type="journal article" date="2022" name="Mol. Ecol. Resour.">
        <title>The genomes of chicory, endive, great burdock and yacon provide insights into Asteraceae paleo-polyploidization history and plant inulin production.</title>
        <authorList>
            <person name="Fan W."/>
            <person name="Wang S."/>
            <person name="Wang H."/>
            <person name="Wang A."/>
            <person name="Jiang F."/>
            <person name="Liu H."/>
            <person name="Zhao H."/>
            <person name="Xu D."/>
            <person name="Zhang Y."/>
        </authorList>
    </citation>
    <scope>NUCLEOTIDE SEQUENCE [LARGE SCALE GENOMIC DNA]</scope>
    <source>
        <strain evidence="2">cv. Yunnan</strain>
        <tissue evidence="1">Leaves</tissue>
    </source>
</reference>
<accession>A0ACB9JD00</accession>
<reference evidence="2" key="1">
    <citation type="journal article" date="2022" name="Mol. Ecol. Resour.">
        <title>The genomes of chicory, endive, great burdock and yacon provide insights into Asteraceae palaeo-polyploidization history and plant inulin production.</title>
        <authorList>
            <person name="Fan W."/>
            <person name="Wang S."/>
            <person name="Wang H."/>
            <person name="Wang A."/>
            <person name="Jiang F."/>
            <person name="Liu H."/>
            <person name="Zhao H."/>
            <person name="Xu D."/>
            <person name="Zhang Y."/>
        </authorList>
    </citation>
    <scope>NUCLEOTIDE SEQUENCE [LARGE SCALE GENOMIC DNA]</scope>
    <source>
        <strain evidence="2">cv. Yunnan</strain>
    </source>
</reference>
<dbReference type="EMBL" id="CM042021">
    <property type="protein sequence ID" value="KAI3817516.1"/>
    <property type="molecule type" value="Genomic_DNA"/>
</dbReference>
<proteinExistence type="predicted"/>